<proteinExistence type="predicted"/>
<reference evidence="2" key="1">
    <citation type="submission" date="2016-05" db="EMBL/GenBank/DDBJ databases">
        <title>Comparative genomics of biotechnologically important yeasts.</title>
        <authorList>
            <consortium name="DOE Joint Genome Institute"/>
            <person name="Riley R."/>
            <person name="Haridas S."/>
            <person name="Wolfe K.H."/>
            <person name="Lopes M.R."/>
            <person name="Hittinger C.T."/>
            <person name="Goker M."/>
            <person name="Salamov A."/>
            <person name="Wisecaver J."/>
            <person name="Long T.M."/>
            <person name="Aerts A.L."/>
            <person name="Barry K."/>
            <person name="Choi C."/>
            <person name="Clum A."/>
            <person name="Coughlan A.Y."/>
            <person name="Deshpande S."/>
            <person name="Douglass A.P."/>
            <person name="Hanson S.J."/>
            <person name="Klenk H.-P."/>
            <person name="Labutti K."/>
            <person name="Lapidus A."/>
            <person name="Lindquist E."/>
            <person name="Lipzen A."/>
            <person name="Meier-Kolthoff J.P."/>
            <person name="Ohm R.A."/>
            <person name="Otillar R.P."/>
            <person name="Pangilinan J."/>
            <person name="Peng Y."/>
            <person name="Rokas A."/>
            <person name="Rosa C.A."/>
            <person name="Scheuner C."/>
            <person name="Sibirny A.A."/>
            <person name="Slot J.C."/>
            <person name="Stielow J.B."/>
            <person name="Sun H."/>
            <person name="Kurtzman C.P."/>
            <person name="Blackwell M."/>
            <person name="Grigoriev I.V."/>
            <person name="Jeffries T.W."/>
        </authorList>
    </citation>
    <scope>NUCLEOTIDE SEQUENCE [LARGE SCALE GENOMIC DNA]</scope>
    <source>
        <strain evidence="2">NRRL Y-1933</strain>
    </source>
</reference>
<sequence length="64" mass="7313">MVCDFTNRVLDKFGCDLTREVLTNGFMISPLGGMTHINYVSRLGIQLFLDPSMLTFRNIYSIHV</sequence>
<accession>A0A1E4RDV5</accession>
<keyword evidence="2" id="KW-1185">Reference proteome</keyword>
<organism evidence="1 2">
    <name type="scientific">Hyphopichia burtonii NRRL Y-1933</name>
    <dbReference type="NCBI Taxonomy" id="984485"/>
    <lineage>
        <taxon>Eukaryota</taxon>
        <taxon>Fungi</taxon>
        <taxon>Dikarya</taxon>
        <taxon>Ascomycota</taxon>
        <taxon>Saccharomycotina</taxon>
        <taxon>Pichiomycetes</taxon>
        <taxon>Debaryomycetaceae</taxon>
        <taxon>Hyphopichia</taxon>
    </lineage>
</organism>
<dbReference type="EMBL" id="KV454544">
    <property type="protein sequence ID" value="ODV65437.1"/>
    <property type="molecule type" value="Genomic_DNA"/>
</dbReference>
<dbReference type="AlphaFoldDB" id="A0A1E4RDV5"/>
<name>A0A1E4RDV5_9ASCO</name>
<evidence type="ECO:0000313" key="2">
    <source>
        <dbReference type="Proteomes" id="UP000095085"/>
    </source>
</evidence>
<evidence type="ECO:0000313" key="1">
    <source>
        <dbReference type="EMBL" id="ODV65437.1"/>
    </source>
</evidence>
<dbReference type="GeneID" id="30996256"/>
<dbReference type="Proteomes" id="UP000095085">
    <property type="component" value="Unassembled WGS sequence"/>
</dbReference>
<gene>
    <name evidence="1" type="ORF">HYPBUDRAFT_153750</name>
</gene>
<dbReference type="RefSeq" id="XP_020074504.1">
    <property type="nucleotide sequence ID" value="XM_020221707.1"/>
</dbReference>
<protein>
    <submittedName>
        <fullName evidence="1">Uncharacterized protein</fullName>
    </submittedName>
</protein>